<accession>A0ABW6B5K4</accession>
<dbReference type="EMBL" id="JBHUPA010000016">
    <property type="protein sequence ID" value="MFD2964217.1"/>
    <property type="molecule type" value="Genomic_DNA"/>
</dbReference>
<protein>
    <submittedName>
        <fullName evidence="2">DUF2490 domain-containing protein</fullName>
    </submittedName>
</protein>
<dbReference type="Pfam" id="PF10677">
    <property type="entry name" value="DUF2490"/>
    <property type="match status" value="1"/>
</dbReference>
<sequence>MKRTASKFVNTLFGLMAIICLLIPQTSIKAQDNQFGNWYAWFNNIKFNAKWGMNNDIQFRAGKNWNENSLILIRPGVNYYVSANQTASAGYATTLVTHKLTGDQPRLTEHRIWEQYIITGRLLNIPVQHRFRLEQRFLKRPDESVFTQRARYFIRGIIPINSPLQQPFNKGWFLALQNELFFNIQNKDNVNGSLFDQNRAYAAFGYRFSQKYDLEIGYMNQFSKRNTQPNLLNHIAQIAFYTRL</sequence>
<feature type="signal peptide" evidence="1">
    <location>
        <begin position="1"/>
        <end position="30"/>
    </location>
</feature>
<keyword evidence="1" id="KW-0732">Signal</keyword>
<gene>
    <name evidence="2" type="ORF">ACFS6J_20620</name>
</gene>
<keyword evidence="3" id="KW-1185">Reference proteome</keyword>
<organism evidence="2 3">
    <name type="scientific">Olivibacter jilunii</name>
    <dbReference type="NCBI Taxonomy" id="985016"/>
    <lineage>
        <taxon>Bacteria</taxon>
        <taxon>Pseudomonadati</taxon>
        <taxon>Bacteroidota</taxon>
        <taxon>Sphingobacteriia</taxon>
        <taxon>Sphingobacteriales</taxon>
        <taxon>Sphingobacteriaceae</taxon>
        <taxon>Olivibacter</taxon>
    </lineage>
</organism>
<reference evidence="3" key="1">
    <citation type="journal article" date="2019" name="Int. J. Syst. Evol. Microbiol.">
        <title>The Global Catalogue of Microorganisms (GCM) 10K type strain sequencing project: providing services to taxonomists for standard genome sequencing and annotation.</title>
        <authorList>
            <consortium name="The Broad Institute Genomics Platform"/>
            <consortium name="The Broad Institute Genome Sequencing Center for Infectious Disease"/>
            <person name="Wu L."/>
            <person name="Ma J."/>
        </authorList>
    </citation>
    <scope>NUCLEOTIDE SEQUENCE [LARGE SCALE GENOMIC DNA]</scope>
    <source>
        <strain evidence="3">KCTC 23098</strain>
    </source>
</reference>
<comment type="caution">
    <text evidence="2">The sequence shown here is derived from an EMBL/GenBank/DDBJ whole genome shotgun (WGS) entry which is preliminary data.</text>
</comment>
<dbReference type="RefSeq" id="WP_013665665.1">
    <property type="nucleotide sequence ID" value="NZ_JAHVDN010000002.1"/>
</dbReference>
<evidence type="ECO:0000313" key="3">
    <source>
        <dbReference type="Proteomes" id="UP001597560"/>
    </source>
</evidence>
<dbReference type="Proteomes" id="UP001597560">
    <property type="component" value="Unassembled WGS sequence"/>
</dbReference>
<evidence type="ECO:0000313" key="2">
    <source>
        <dbReference type="EMBL" id="MFD2964217.1"/>
    </source>
</evidence>
<proteinExistence type="predicted"/>
<evidence type="ECO:0000256" key="1">
    <source>
        <dbReference type="SAM" id="SignalP"/>
    </source>
</evidence>
<name>A0ABW6B5K4_9SPHI</name>
<dbReference type="InterPro" id="IPR019619">
    <property type="entry name" value="DUF2490"/>
</dbReference>
<feature type="chain" id="PRO_5046952425" evidence="1">
    <location>
        <begin position="31"/>
        <end position="244"/>
    </location>
</feature>